<dbReference type="Pfam" id="PF23334">
    <property type="entry name" value="VWC2L_2nd"/>
    <property type="match status" value="9"/>
</dbReference>
<evidence type="ECO:0000256" key="1">
    <source>
        <dbReference type="ARBA" id="ARBA00004573"/>
    </source>
</evidence>
<evidence type="ECO:0000256" key="11">
    <source>
        <dbReference type="PROSITE-ProRule" id="PRU00076"/>
    </source>
</evidence>
<feature type="domain" description="VWFC" evidence="16">
    <location>
        <begin position="2518"/>
        <end position="2574"/>
    </location>
</feature>
<evidence type="ECO:0000313" key="19">
    <source>
        <dbReference type="EMBL" id="CAK8696908.1"/>
    </source>
</evidence>
<evidence type="ECO:0000256" key="6">
    <source>
        <dbReference type="ARBA" id="ARBA00022729"/>
    </source>
</evidence>
<keyword evidence="12" id="KW-0175">Coiled coil</keyword>
<dbReference type="InterPro" id="IPR002223">
    <property type="entry name" value="Kunitz_BPTI"/>
</dbReference>
<dbReference type="InterPro" id="IPR008922">
    <property type="entry name" value="Di-copper_centre_dom_sf"/>
</dbReference>
<dbReference type="Gene3D" id="1.10.1280.10">
    <property type="entry name" value="Di-copper center containing domain from catechol oxidase"/>
    <property type="match status" value="2"/>
</dbReference>
<evidence type="ECO:0000259" key="17">
    <source>
        <dbReference type="PROSITE" id="PS50279"/>
    </source>
</evidence>
<dbReference type="Gene3D" id="2.10.25.10">
    <property type="entry name" value="Laminin"/>
    <property type="match status" value="16"/>
</dbReference>
<feature type="domain" description="EGF-like" evidence="15">
    <location>
        <begin position="860"/>
        <end position="896"/>
    </location>
</feature>
<feature type="domain" description="EGF-like" evidence="15">
    <location>
        <begin position="515"/>
        <end position="551"/>
    </location>
</feature>
<evidence type="ECO:0000256" key="13">
    <source>
        <dbReference type="SAM" id="MobiDB-lite"/>
    </source>
</evidence>
<dbReference type="Pfam" id="PF12661">
    <property type="entry name" value="hEGF"/>
    <property type="match status" value="2"/>
</dbReference>
<dbReference type="Pfam" id="PF00093">
    <property type="entry name" value="VWC"/>
    <property type="match status" value="9"/>
</dbReference>
<dbReference type="InterPro" id="IPR036084">
    <property type="entry name" value="Ser_inhib-like_sf"/>
</dbReference>
<feature type="disulfide bond" evidence="11">
    <location>
        <begin position="774"/>
        <end position="783"/>
    </location>
</feature>
<feature type="domain" description="VWFC" evidence="16">
    <location>
        <begin position="3100"/>
        <end position="3160"/>
    </location>
</feature>
<feature type="domain" description="VWFC" evidence="16">
    <location>
        <begin position="3927"/>
        <end position="3987"/>
    </location>
</feature>
<feature type="domain" description="VWFC" evidence="16">
    <location>
        <begin position="2981"/>
        <end position="3039"/>
    </location>
</feature>
<dbReference type="PROSITE" id="PS00022">
    <property type="entry name" value="EGF_1"/>
    <property type="match status" value="16"/>
</dbReference>
<name>A0ABP0GYS4_CLALP</name>
<dbReference type="PROSITE" id="PS50026">
    <property type="entry name" value="EGF_3"/>
    <property type="match status" value="16"/>
</dbReference>
<gene>
    <name evidence="19" type="ORF">CVLEPA_LOCUS30215</name>
</gene>
<dbReference type="PROSITE" id="PS50279">
    <property type="entry name" value="BPTI_KUNITZ_2"/>
    <property type="match status" value="2"/>
</dbReference>
<dbReference type="SMART" id="SM00181">
    <property type="entry name" value="EGF"/>
    <property type="match status" value="16"/>
</dbReference>
<keyword evidence="7" id="KW-0677">Repeat</keyword>
<keyword evidence="9 11" id="KW-1015">Disulfide bond</keyword>
<feature type="domain" description="VWFC" evidence="16">
    <location>
        <begin position="3688"/>
        <end position="3749"/>
    </location>
</feature>
<dbReference type="PANTHER" id="PTHR46698:SF6">
    <property type="entry name" value="KIELIN_CHORDIN-LIKE PROTEIN"/>
    <property type="match status" value="1"/>
</dbReference>
<evidence type="ECO:0000256" key="4">
    <source>
        <dbReference type="ARBA" id="ARBA00022525"/>
    </source>
</evidence>
<feature type="domain" description="EGF-like" evidence="15">
    <location>
        <begin position="441"/>
        <end position="477"/>
    </location>
</feature>
<keyword evidence="20" id="KW-1185">Reference proteome</keyword>
<dbReference type="SUPFAM" id="SSF57567">
    <property type="entry name" value="Serine protease inhibitors"/>
    <property type="match status" value="1"/>
</dbReference>
<comment type="subcellular location">
    <subcellularLocation>
        <location evidence="1">Melanosome membrane</location>
        <topology evidence="1">Single-pass type I membrane protein</topology>
    </subcellularLocation>
    <subcellularLocation>
        <location evidence="2">Secreted</location>
    </subcellularLocation>
</comment>
<feature type="domain" description="EGF-like" evidence="15">
    <location>
        <begin position="707"/>
        <end position="747"/>
    </location>
</feature>
<dbReference type="Pfam" id="PF00008">
    <property type="entry name" value="EGF"/>
    <property type="match status" value="9"/>
</dbReference>
<feature type="domain" description="EGF-like" evidence="15">
    <location>
        <begin position="785"/>
        <end position="821"/>
    </location>
</feature>
<evidence type="ECO:0000256" key="9">
    <source>
        <dbReference type="ARBA" id="ARBA00023157"/>
    </source>
</evidence>
<feature type="domain" description="VWFC" evidence="16">
    <location>
        <begin position="4305"/>
        <end position="4365"/>
    </location>
</feature>
<dbReference type="PROSITE" id="PS01186">
    <property type="entry name" value="EGF_2"/>
    <property type="match status" value="11"/>
</dbReference>
<feature type="domain" description="VWFC" evidence="16">
    <location>
        <begin position="3511"/>
        <end position="3570"/>
    </location>
</feature>
<feature type="domain" description="VWFC" evidence="16">
    <location>
        <begin position="4104"/>
        <end position="4173"/>
    </location>
</feature>
<keyword evidence="5 11" id="KW-0245">EGF-like domain</keyword>
<feature type="domain" description="EGF-like" evidence="15">
    <location>
        <begin position="670"/>
        <end position="706"/>
    </location>
</feature>
<dbReference type="PROSITE" id="PS00498">
    <property type="entry name" value="TYROSINASE_2"/>
    <property type="match status" value="1"/>
</dbReference>
<feature type="coiled-coil region" evidence="12">
    <location>
        <begin position="279"/>
        <end position="306"/>
    </location>
</feature>
<dbReference type="CDD" id="cd00054">
    <property type="entry name" value="EGF_CA"/>
    <property type="match status" value="8"/>
</dbReference>
<feature type="domain" description="VWFC" evidence="16">
    <location>
        <begin position="3399"/>
        <end position="3453"/>
    </location>
</feature>
<feature type="domain" description="VWFC" evidence="16">
    <location>
        <begin position="3453"/>
        <end position="3511"/>
    </location>
</feature>
<feature type="domain" description="VWFC" evidence="16">
    <location>
        <begin position="3987"/>
        <end position="4046"/>
    </location>
</feature>
<feature type="domain" description="EGF-like" evidence="15">
    <location>
        <begin position="366"/>
        <end position="402"/>
    </location>
</feature>
<feature type="domain" description="EGF-like" evidence="15">
    <location>
        <begin position="748"/>
        <end position="784"/>
    </location>
</feature>
<keyword evidence="8" id="KW-0470">Melanin biosynthesis</keyword>
<feature type="disulfide bond" evidence="11">
    <location>
        <begin position="849"/>
        <end position="858"/>
    </location>
</feature>
<feature type="domain" description="EGF-like" evidence="15">
    <location>
        <begin position="822"/>
        <end position="859"/>
    </location>
</feature>
<feature type="region of interest" description="Disordered" evidence="13">
    <location>
        <begin position="240"/>
        <end position="267"/>
    </location>
</feature>
<dbReference type="InterPro" id="IPR001846">
    <property type="entry name" value="VWF_type-D"/>
</dbReference>
<dbReference type="PROSITE" id="PS51233">
    <property type="entry name" value="VWFD"/>
    <property type="match status" value="1"/>
</dbReference>
<dbReference type="PANTHER" id="PTHR46698">
    <property type="entry name" value="CROSSVEINLESS 2"/>
    <property type="match status" value="1"/>
</dbReference>
<feature type="domain" description="VWFC" evidence="16">
    <location>
        <begin position="3039"/>
        <end position="3100"/>
    </location>
</feature>
<evidence type="ECO:0000259" key="15">
    <source>
        <dbReference type="PROSITE" id="PS50026"/>
    </source>
</evidence>
<feature type="domain" description="VWFC" evidence="16">
    <location>
        <begin position="2630"/>
        <end position="2687"/>
    </location>
</feature>
<feature type="domain" description="VWFC" evidence="16">
    <location>
        <begin position="2745"/>
        <end position="2805"/>
    </location>
</feature>
<feature type="domain" description="VWFC" evidence="16">
    <location>
        <begin position="3335"/>
        <end position="3394"/>
    </location>
</feature>
<comment type="similarity">
    <text evidence="3">Belongs to the tyrosinase family.</text>
</comment>
<feature type="disulfide bond" evidence="11">
    <location>
        <begin position="886"/>
        <end position="895"/>
    </location>
</feature>
<evidence type="ECO:0008006" key="21">
    <source>
        <dbReference type="Google" id="ProtNLM"/>
    </source>
</evidence>
<dbReference type="CDD" id="cd00109">
    <property type="entry name" value="Kunitz-type"/>
    <property type="match status" value="2"/>
</dbReference>
<dbReference type="SUPFAM" id="SSF57362">
    <property type="entry name" value="BPTI-like"/>
    <property type="match status" value="2"/>
</dbReference>
<evidence type="ECO:0000256" key="12">
    <source>
        <dbReference type="SAM" id="Coils"/>
    </source>
</evidence>
<feature type="domain" description="VWFC" evidence="16">
    <location>
        <begin position="3863"/>
        <end position="3922"/>
    </location>
</feature>
<dbReference type="InterPro" id="IPR002227">
    <property type="entry name" value="Tyrosinase_Cu-bd"/>
</dbReference>
<keyword evidence="6 14" id="KW-0732">Signal</keyword>
<feature type="disulfide bond" evidence="11">
    <location>
        <begin position="1668"/>
        <end position="1677"/>
    </location>
</feature>
<feature type="signal peptide" evidence="14">
    <location>
        <begin position="1"/>
        <end position="21"/>
    </location>
</feature>
<dbReference type="SMART" id="SM00832">
    <property type="entry name" value="C8"/>
    <property type="match status" value="1"/>
</dbReference>
<evidence type="ECO:0000313" key="20">
    <source>
        <dbReference type="Proteomes" id="UP001642483"/>
    </source>
</evidence>
<evidence type="ECO:0000256" key="7">
    <source>
        <dbReference type="ARBA" id="ARBA00022737"/>
    </source>
</evidence>
<dbReference type="SUPFAM" id="SSF57196">
    <property type="entry name" value="EGF/Laminin"/>
    <property type="match status" value="16"/>
</dbReference>
<dbReference type="SUPFAM" id="SSF57603">
    <property type="entry name" value="FnI-like domain"/>
    <property type="match status" value="28"/>
</dbReference>
<dbReference type="Proteomes" id="UP001642483">
    <property type="component" value="Unassembled WGS sequence"/>
</dbReference>
<evidence type="ECO:0000256" key="3">
    <source>
        <dbReference type="ARBA" id="ARBA00009928"/>
    </source>
</evidence>
<feature type="domain" description="EGF-like" evidence="15">
    <location>
        <begin position="403"/>
        <end position="440"/>
    </location>
</feature>
<keyword evidence="4" id="KW-0964">Secreted</keyword>
<dbReference type="EMBL" id="CAWYQH010000163">
    <property type="protein sequence ID" value="CAK8696908.1"/>
    <property type="molecule type" value="Genomic_DNA"/>
</dbReference>
<dbReference type="CDD" id="cd19941">
    <property type="entry name" value="TIL"/>
    <property type="match status" value="1"/>
</dbReference>
<feature type="domain" description="VWFC" evidence="16">
    <location>
        <begin position="3160"/>
        <end position="3217"/>
    </location>
</feature>
<feature type="disulfide bond" evidence="11">
    <location>
        <begin position="622"/>
        <end position="631"/>
    </location>
</feature>
<evidence type="ECO:0000256" key="2">
    <source>
        <dbReference type="ARBA" id="ARBA00004613"/>
    </source>
</evidence>
<feature type="disulfide bond" evidence="11">
    <location>
        <begin position="659"/>
        <end position="668"/>
    </location>
</feature>
<sequence length="4720" mass="524737">MLPSKLLQILVLFAIMLGLDASRKRADLLNSKEVSRRRANTSANVAGINLFAEMAPMNRVTFNKHWKWKSKSKHALVQEHVREEILQSVSSTISLEFRVKLNKRAKVSLFRAISFTDERNFITWLDIILNYPTSSIDLIVMNNKEVPTEYIFDWPNSMYKTWVLFEVTLSENRDLSTVSMRSAGTDFVQTLVVTDGIYLPFPQDTVFHIGGKGATSPKRFSGMISKAMVYIPIPAAGDTKSLSEPKKRGAPRKPLPAVETTSPSRHMLRTREPEDETLLMTLRSEIRQCQEENRRVNNMLTMLKDSQNHIQERLGYLETCECKPVCVADNGQQYGQDESWQLNECTTCTCNSGSIACQINNTCEGLRNSCSSSPCQNEGECRIENNGFVCQCQIGYRGNQCELIDQCARSVCQNGARCQLLSDNNYQCTCVLGFLGRHCELVDWCMSSPCRNRGVCTNGDETYECSCQNGFSGSQCQIREWCYESPCLNGGECNSQVEGFTCTCQNGYVGNRCERRDWCHSSPCLNHGECVSESEGYRCRCRRGFVGNHCQYSDLCETSPCQNTGKCRSLVTSEDHGGYDYECECPSGYSGKNCQLYDYCASSPCNNQGRCLNELEGYRCDCRSGFVGERCEVSDKCSTEPCMNGATCVNIGDRFKCQCADGYSGSLCERKDFCSGIFCMNGGTCVSESDGFACRCRQNYYGDRCEQTDYCRAIPCRNGGECRNTPHNPQQPFSCDCLAGFTGLTCQTRDICSSSPCLHGGKCSVRGPEYFCDCPESYLGSRCEYLDYCQRSPCLNGGECTNQDRGFVCSCPETHMGRRCENPHPCRSNPCLNGGECLSNDDGSYTCTCPSTHYGSQCDMFNACHSNPCQNGASCVNAEDGFLCMCLEGFYGIDCSFMDGCANNNPCQNGGECQNNDGAITCNCPSTLEGAHCEFEQNFCMFLPDRGMQCERHASQRRPRFEQRWYYDKFTQSCKSLQYSGCGGNSNNFATRQNCRQKCIIGACCLVPLLASRRKTTICRMKSLGQCKRINSERSDVQVIRFKPGEKCATTTCLSSEICMFGGVSYNTGDSVDLGCGKTCLCLDGGVFDCPCIETSVRREIRRLTAEDLKSYQNAIRTLKMTPYESGGNAWDAMRDEYMHRAPIAQSGAHFLLWNRAFLRQIELLLQKVNCKVAIPYYDFTMDAGRFNESIVWQPNYFGSVSDGNCIPDHPFKNTEEGDWNPCLIRNFDRNVAIPNIVDVAMTMSSKNLEELSSSLMQVASHVKAYIGGDMATPACAYDPLFLSIHAFIDNIFSQWQEMHPDIGMPSGLEIIPFGMPAELVWSGACASYVSMGYMEPCNRSDVSSNVFGEDGYNLQGFNREGFNRQGYDKDGFNSMGQDRSGRPDSRSLFIYDGYNAEGYNRAGFDRRGFNRYGFCNSFDRDGYDAFGFDRSGYNRYGFDKNGFDRNKFDIYGVSNRGMQDNSDFYDSDTGYSDCCFSRDGLTVSGLDRFGFSPAGYDMYQCSYFFHGPHSLYYQDKLWTALSIQPRSFLITLSRPCGSLSGQPRTFLELNWLKHSNQIPILQASDSINSTLSQKFCLDVDMIMSWCPCLEGSYPATCHINPCYNANCPLHPNARCHINMCGTCTAEFFLNGRRVNCEDPCQSNPCANRGTCTASRFSSASERFMCTCPSGFSGSLCERQMGDLCMLPSLPGSCTGRVRRWYYNKVTQSCEQFTYSGCGGNLNNFRNRQICNLRCAVGACCYRFLGNTSQIIGYDKDGYDKYGFNKSGINRNGQPMTSRNSLPLGNQVLGPKGFGYDGYNIYGFNELGCDRQGYNRDGYHNVTGYNRTGFNREGGHDQLTEYNQDGFNRQGLDRAGFRCNGLNLQGYNPFGYYREYTYECQSLSHSECRAMSETHEVLSFSPGKSCQEVHCGDKCGCDFNGEVRRFGEKFQHGCQECTCTLGGTVDCICLRLGKRKEIRDLTKSERTLYQSTIQKLYESGQWDYFVNIHSEHMPHANGRLTALPWHRYFLANVERELQKLSSCTVYIPYFDWTIDSGSLNESYVWSVAYFGGNGESETNCVAHHPFNGLDRWHPCIRRQFNSSISLPDAINFHLLLREPDFETFSLQLEAMSALFHLWVGGHMASPFSPYDPIFLSHWAFMDYMWSEWQKRNPMGLSRFPTAQRYVQLKPFDVTPDDVLSSQKQMCVNYISPTLGSPCNSSIVQHTLSINSNGFDRNGYDRNGFDIEGFDGNGRDRFGRRDARNMFDNTGYSKAGYHRSGFDSQGWDSYGFNRMNFNRDGIDIEGYDKAGYDQFGFDRDGKTPFGLFRNGSFAVGADQGYAASLFDRFGFNRFGLNSFGQDYNGNSAYGFNLRGYDQDNCNYYSRGPHYMRFFFFAHMQLKMLQKDSLEHIKRICSPITPLPMWVSQGWLANAERVKSLEQAWARIHPTDTTWMGRESSVTEDGLWAPVTPDKQFCFDLHWYSGCPLGTPLVDCPVDFCTMSKCASNPDAQCRTKNCGSCYAEFYDGASGEIHTCYGCIDNSGRVHSETSTWQENCTSCICQGGMISCTPVMCLSTSSCTHPAKLPGQCCESCEACSYEGKLYRNGEQMQGNRCETCQCHMGSVACHAVTTSCPRLACTNPVRRPDECCPSCPIGCEGHSEGDAWSMGPCRTCRCIGKEMRCEENLCPAVECNHPYKPETSCCPQCRDCKFQGRIFLNGESFRRDVCTQCSCSHGNVNCVVQQCSPLQCVNQVTPPDSCCPVCVPGCEYDGQTYRNGDTFRPPRTPCQECVCQNNQVECHGRACQALSTCPRPVMTGGSCCPTCTNCHYGDRVYRNRQVWTSENGCERCRCENGNINCVSINPCMRQCSHGVTVRGQCCKECLRCSFNSRMYKDGEVFSAQNNPCQRCTCNRGNVTCEILSCPTLQCSSQRTLVGECCPSCEACRYGSESHEHGSSWRLNTDACTICTCQEGRIVCSVEDCDEMNCKNPITLPNTCCPSCSGCAYQGVTYNDGDMVESLDTCQSCTCQNGNVVCSQRECEELQCLSQVTISGECCPSCSSCTYQREIYSEGSTFISSRNPCLECLCESGETTCRRIDQECPELECSHPGREYGSCCPACDNCEYERRNYRNGATFTPPGASPCFVCSCVNGIVTCETDECEGIACQNPVQSPERCCPVCEVCEFGNVTYSSGDSWSADLCTSCTCETGRIECQLNECEMTTCSHPAMLSGTCCPKCEMCMMDNRVFSNGQSFDHPTAHCQVCQCEFGNIHCETSRCPPLTCSNSVMKRDSCCPICPTSCIVDETVSIEDGAKIAQPDDPCQLCTCRRGTLQCERACESPSCSHPISGECCRNNCDGCYYNGKEYYNGEVFTHHRDNCRKCTCRNGNVRCKYQQCPALECANPDNVEGACCPVCPAALTAGCEHDGRVVGEGEQFRDDCKICQCRDGLVSCKQKRCPLATCSHPTIRDCCRYCGGCKMSGIDYQNGDVVPNGSENECEICRCMSGDIVCARRSCPDLSCSHPAPDGCCSSCKGCLYGETMYNNGERFESADNSCNECTCRKGNVVCERKGCGDPECTHPVLSHNSCCPLCGGDCSLGDDLYTDGSTFIDSDNQCRSCTCEKGSIVCQAKSCTKVNCRNPTAGACNCPVCEGCSYLGEFYNNHAKFTNPEDERCSECYCQDGNVNCGRNHCQSSSCTHPTLDTCGCPECENCKYDGDTYENGEEFSDVEDTCNSCMCEDGNVVCHSRVCGEVDCVNPSIDRCGCPVCFNCNYLGVEYENNENLVDTMNKCNQCVCRLGTVQCAPLACMPVRCSNPVTSYGECCPKCIGTCFVEGKVFENGANFVLPSDSCSTCTCNSGEVRCVKQRCERSCSHPRTLTQCCPDCTACSYQGRVYEEGQLFTSHNNPCRKCSCYRGNVLCQDQRCPRPECASPRVPVGKCCPECPEELSNGCFEQGRLYEAGSRWLRRTPTFCSECSCDETGDVTCIAVRCSAECSNPVPILNRCCPVCESCFYANRTYDNGAVFQPNNCQQCVCTGGNVRCVAKACAPLSCTARQQVRVGNNCCPQCVSCSAENQQHADGDTWTLPNDVCTSCQCQNGVITCSKTRCLPACQVMDHVPGECCPVCRGCSFGSKAYSIGDTFEPNPMDPCEVCKCTAAANGSPSLSCHHVLCPSMADCPRSCIRQPEPGTCCPTCTNRPECSYGNCLPAIHGQQIHPFDDPCYSCVCNSNDTWVCAHMNCPKLDCPQPRHYTPKGSCCPICDACHLPMENRDVANGYVWKIDECRTCRCDHGSIICLAHDCQMVTCDPPMIKYKQPGKCCEECVNPRAGCVYEGHSIGPQQRWLVDKCTTCHCFAGKVNCVTQRCRMPMCNSDEVATVIPGECCSRCVEQPGNCMAFGDPHYRTFDGRMVHFQGTCRYLMTSDCMKGHFRIEVENSNRGGSYGAVTWTDKVFITIASHKVVLNSEYNVSINGTDIRQLPILIPPHLFIGKSGNQILLNSHIGVQVLWNAAQRHLEVFVPGTYKRRTCGLCGNFNNYPQDDLRLRNARMTSSEVVFGNNWKIAGRNMPACPDVEDVDPCESLTYAQRKRVNNACKVIRSELFSACHQVVNPEMYFSACVHDVCACGDNNRFCLCDALEAYAAQCRRSGVVVRWRSPTLCAVHCPTERGYVFDECGSPCKRTCANKNLPPGAVEEQCFLPCVSGCQCVAGNVEHEGSCISPLHCPDNIAAIEAAPMDNMSNTPTF</sequence>
<feature type="domain" description="VWFC" evidence="16">
    <location>
        <begin position="4239"/>
        <end position="4301"/>
    </location>
</feature>
<feature type="chain" id="PRO_5047202082" description="Kielin/chordin-like protein" evidence="14">
    <location>
        <begin position="22"/>
        <end position="4720"/>
    </location>
</feature>
<dbReference type="Gene3D" id="6.20.200.20">
    <property type="match status" value="20"/>
</dbReference>
<dbReference type="InterPro" id="IPR020901">
    <property type="entry name" value="Prtase_inh_Kunz-CS"/>
</dbReference>
<dbReference type="PROSITE" id="PS01208">
    <property type="entry name" value="VWFC_1"/>
    <property type="match status" value="11"/>
</dbReference>
<dbReference type="InterPro" id="IPR000152">
    <property type="entry name" value="EGF-type_Asp/Asn_hydroxyl_site"/>
</dbReference>
<dbReference type="SMART" id="SM00215">
    <property type="entry name" value="VWC_out"/>
    <property type="match status" value="14"/>
</dbReference>
<feature type="disulfide bond" evidence="11">
    <location>
        <begin position="737"/>
        <end position="746"/>
    </location>
</feature>
<dbReference type="SMART" id="SM00216">
    <property type="entry name" value="VWD"/>
    <property type="match status" value="1"/>
</dbReference>
<proteinExistence type="inferred from homology"/>
<feature type="domain" description="VWFC" evidence="16">
    <location>
        <begin position="2805"/>
        <end position="2863"/>
    </location>
</feature>
<dbReference type="InterPro" id="IPR013032">
    <property type="entry name" value="EGF-like_CS"/>
</dbReference>
<feature type="domain" description="EGF-like" evidence="15">
    <location>
        <begin position="897"/>
        <end position="934"/>
    </location>
</feature>
<evidence type="ECO:0000259" key="18">
    <source>
        <dbReference type="PROSITE" id="PS51233"/>
    </source>
</evidence>
<dbReference type="InterPro" id="IPR001007">
    <property type="entry name" value="VWF_dom"/>
</dbReference>
<evidence type="ECO:0000256" key="5">
    <source>
        <dbReference type="ARBA" id="ARBA00022536"/>
    </source>
</evidence>
<dbReference type="SMART" id="SM00131">
    <property type="entry name" value="KU"/>
    <property type="match status" value="2"/>
</dbReference>
<comment type="caution">
    <text evidence="11">Lacks conserved residue(s) required for the propagation of feature annotation.</text>
</comment>
<dbReference type="PROSITE" id="PS00010">
    <property type="entry name" value="ASX_HYDROXYL"/>
    <property type="match status" value="5"/>
</dbReference>
<dbReference type="InterPro" id="IPR000083">
    <property type="entry name" value="Fibronectin_type1"/>
</dbReference>
<feature type="domain" description="VWFC" evidence="16">
    <location>
        <begin position="2922"/>
        <end position="2981"/>
    </location>
</feature>
<protein>
    <recommendedName>
        <fullName evidence="21">Kielin/chordin-like protein</fullName>
    </recommendedName>
</protein>
<feature type="domain" description="EGF-like" evidence="15">
    <location>
        <begin position="596"/>
        <end position="632"/>
    </location>
</feature>
<dbReference type="InterPro" id="IPR014853">
    <property type="entry name" value="VWF/SSPO/ZAN-like_Cys-rich_dom"/>
</dbReference>
<evidence type="ECO:0000256" key="14">
    <source>
        <dbReference type="SAM" id="SignalP"/>
    </source>
</evidence>
<evidence type="ECO:0000259" key="16">
    <source>
        <dbReference type="PROSITE" id="PS50184"/>
    </source>
</evidence>
<feature type="domain" description="VWFC" evidence="16">
    <location>
        <begin position="2574"/>
        <end position="2633"/>
    </location>
</feature>
<feature type="domain" description="VWFD" evidence="18">
    <location>
        <begin position="4369"/>
        <end position="4547"/>
    </location>
</feature>
<feature type="domain" description="VWFC" evidence="16">
    <location>
        <begin position="3743"/>
        <end position="3805"/>
    </location>
</feature>
<feature type="disulfide bond" evidence="11">
    <location>
        <begin position="585"/>
        <end position="594"/>
    </location>
</feature>
<feature type="domain" description="BPTI/Kunitz inhibitor" evidence="17">
    <location>
        <begin position="940"/>
        <end position="999"/>
    </location>
</feature>
<dbReference type="InterPro" id="IPR052424">
    <property type="entry name" value="Kielin_Chordin-BMP_Reg"/>
</dbReference>
<dbReference type="InterPro" id="IPR000742">
    <property type="entry name" value="EGF"/>
</dbReference>
<dbReference type="SMART" id="SM00214">
    <property type="entry name" value="VWC"/>
    <property type="match status" value="32"/>
</dbReference>
<dbReference type="SUPFAM" id="SSF48056">
    <property type="entry name" value="Di-copper centre-containing domain"/>
    <property type="match status" value="2"/>
</dbReference>
<feature type="domain" description="VWFC" evidence="16">
    <location>
        <begin position="4046"/>
        <end position="4104"/>
    </location>
</feature>
<feature type="disulfide bond" evidence="11">
    <location>
        <begin position="392"/>
        <end position="401"/>
    </location>
</feature>
<dbReference type="Pfam" id="PF00264">
    <property type="entry name" value="Tyrosinase"/>
    <property type="match status" value="2"/>
</dbReference>
<feature type="domain" description="VWFC" evidence="16">
    <location>
        <begin position="2687"/>
        <end position="2744"/>
    </location>
</feature>
<reference evidence="19 20" key="1">
    <citation type="submission" date="2024-02" db="EMBL/GenBank/DDBJ databases">
        <authorList>
            <person name="Daric V."/>
            <person name="Darras S."/>
        </authorList>
    </citation>
    <scope>NUCLEOTIDE SEQUENCE [LARGE SCALE GENOMIC DNA]</scope>
</reference>
<feature type="domain" description="EGF-like" evidence="15">
    <location>
        <begin position="478"/>
        <end position="514"/>
    </location>
</feature>
<evidence type="ECO:0000256" key="8">
    <source>
        <dbReference type="ARBA" id="ARBA00023101"/>
    </source>
</evidence>
<comment type="caution">
    <text evidence="19">The sequence shown here is derived from an EMBL/GenBank/DDBJ whole genome shotgun (WGS) entry which is preliminary data.</text>
</comment>
<feature type="domain" description="VWFC" evidence="16">
    <location>
        <begin position="2863"/>
        <end position="2922"/>
    </location>
</feature>
<feature type="domain" description="VWFC" evidence="16">
    <location>
        <begin position="324"/>
        <end position="391"/>
    </location>
</feature>
<feature type="domain" description="VWFC" evidence="16">
    <location>
        <begin position="3217"/>
        <end position="3276"/>
    </location>
</feature>
<dbReference type="InterPro" id="IPR036880">
    <property type="entry name" value="Kunitz_BPTI_sf"/>
</dbReference>
<feature type="disulfide bond" evidence="11">
    <location>
        <begin position="924"/>
        <end position="933"/>
    </location>
</feature>
<feature type="disulfide bond" evidence="11">
    <location>
        <begin position="504"/>
        <end position="513"/>
    </location>
</feature>
<evidence type="ECO:0000256" key="10">
    <source>
        <dbReference type="ARBA" id="ARBA00023180"/>
    </source>
</evidence>
<feature type="disulfide bond" evidence="11">
    <location>
        <begin position="811"/>
        <end position="820"/>
    </location>
</feature>
<dbReference type="PROSITE" id="PS50184">
    <property type="entry name" value="VWFC_2"/>
    <property type="match status" value="29"/>
</dbReference>
<feature type="disulfide bond" evidence="11">
    <location>
        <begin position="541"/>
        <end position="550"/>
    </location>
</feature>
<feature type="domain" description="EGF-like" evidence="15">
    <location>
        <begin position="552"/>
        <end position="595"/>
    </location>
</feature>
<dbReference type="PROSITE" id="PS00280">
    <property type="entry name" value="BPTI_KUNITZ_1"/>
    <property type="match status" value="1"/>
</dbReference>
<feature type="domain" description="EGF-like" evidence="15">
    <location>
        <begin position="1638"/>
        <end position="1678"/>
    </location>
</feature>
<dbReference type="InterPro" id="IPR001881">
    <property type="entry name" value="EGF-like_Ca-bd_dom"/>
</dbReference>
<feature type="disulfide bond" evidence="11">
    <location>
        <begin position="430"/>
        <end position="439"/>
    </location>
</feature>
<feature type="domain" description="BPTI/Kunitz inhibitor" evidence="17">
    <location>
        <begin position="1685"/>
        <end position="1735"/>
    </location>
</feature>
<dbReference type="PROSITE" id="PS01253">
    <property type="entry name" value="FN1_1"/>
    <property type="match status" value="1"/>
</dbReference>
<keyword evidence="10" id="KW-0325">Glycoprotein</keyword>
<feature type="domain" description="VWFC" evidence="16">
    <location>
        <begin position="4176"/>
        <end position="4239"/>
    </location>
</feature>
<feature type="disulfide bond" evidence="11">
    <location>
        <begin position="696"/>
        <end position="705"/>
    </location>
</feature>
<feature type="domain" description="EGF-like" evidence="15">
    <location>
        <begin position="633"/>
        <end position="669"/>
    </location>
</feature>
<dbReference type="Gene3D" id="2.10.70.10">
    <property type="entry name" value="Complement Module, domain 1"/>
    <property type="match status" value="7"/>
</dbReference>
<feature type="domain" description="VWFC" evidence="16">
    <location>
        <begin position="3806"/>
        <end position="3863"/>
    </location>
</feature>
<organism evidence="19 20">
    <name type="scientific">Clavelina lepadiformis</name>
    <name type="common">Light-bulb sea squirt</name>
    <name type="synonym">Ascidia lepadiformis</name>
    <dbReference type="NCBI Taxonomy" id="159417"/>
    <lineage>
        <taxon>Eukaryota</taxon>
        <taxon>Metazoa</taxon>
        <taxon>Chordata</taxon>
        <taxon>Tunicata</taxon>
        <taxon>Ascidiacea</taxon>
        <taxon>Aplousobranchia</taxon>
        <taxon>Clavelinidae</taxon>
        <taxon>Clavelina</taxon>
    </lineage>
</organism>
<accession>A0ABP0GYS4</accession>
<feature type="disulfide bond" evidence="11">
    <location>
        <begin position="467"/>
        <end position="476"/>
    </location>
</feature>
<dbReference type="SMART" id="SM00179">
    <property type="entry name" value="EGF_CA"/>
    <property type="match status" value="15"/>
</dbReference>